<dbReference type="Proteomes" id="UP001388673">
    <property type="component" value="Unassembled WGS sequence"/>
</dbReference>
<dbReference type="InterPro" id="IPR001753">
    <property type="entry name" value="Enoyl-CoA_hydra/iso"/>
</dbReference>
<dbReference type="InterPro" id="IPR045002">
    <property type="entry name" value="Ech1-like"/>
</dbReference>
<dbReference type="PANTHER" id="PTHR43149">
    <property type="entry name" value="ENOYL-COA HYDRATASE"/>
    <property type="match status" value="1"/>
</dbReference>
<evidence type="ECO:0008006" key="8">
    <source>
        <dbReference type="Google" id="ProtNLM"/>
    </source>
</evidence>
<organism evidence="6 7">
    <name type="scientific">Kwoniella newhampshirensis</name>
    <dbReference type="NCBI Taxonomy" id="1651941"/>
    <lineage>
        <taxon>Eukaryota</taxon>
        <taxon>Fungi</taxon>
        <taxon>Dikarya</taxon>
        <taxon>Basidiomycota</taxon>
        <taxon>Agaricomycotina</taxon>
        <taxon>Tremellomycetes</taxon>
        <taxon>Tremellales</taxon>
        <taxon>Cryptococcaceae</taxon>
        <taxon>Kwoniella</taxon>
    </lineage>
</organism>
<sequence>MWMELRTIVERISSSPEVRVVVLSSTNEKTFTAGLDLTAQSELNDTNALDPARKAFKLRDHVLEFQAAISSLSHCRQPVIAALFGSAVGLAIDIASACDIRLAASNSVFGIFEVNVGLAADIGTLQRFPKITGNDSKVRELALTGRKFLAGEAKDIGFISEVVRGGRAEVIDAALEMAKVIAVKSPVAVVGTKHLLNHSRDHTVDEGLAYTAAWNMAMLQSMDTASAMKAVLTKQNPKFAPLSGGPKAKL</sequence>
<gene>
    <name evidence="6" type="ORF">IAR55_002778</name>
</gene>
<dbReference type="InterPro" id="IPR029045">
    <property type="entry name" value="ClpP/crotonase-like_dom_sf"/>
</dbReference>
<proteinExistence type="inferred from homology"/>
<evidence type="ECO:0000256" key="4">
    <source>
        <dbReference type="ARBA" id="ARBA00023098"/>
    </source>
</evidence>
<dbReference type="GO" id="GO:0051750">
    <property type="term" value="F:delta(3,5)-delta(2,4)-dienoyl-CoA isomerase activity"/>
    <property type="evidence" value="ECO:0007669"/>
    <property type="project" value="TreeGrafter"/>
</dbReference>
<dbReference type="EMBL" id="JBCAWK010000005">
    <property type="protein sequence ID" value="KAK8858549.1"/>
    <property type="molecule type" value="Genomic_DNA"/>
</dbReference>
<comment type="caution">
    <text evidence="6">The sequence shown here is derived from an EMBL/GenBank/DDBJ whole genome shotgun (WGS) entry which is preliminary data.</text>
</comment>
<comment type="similarity">
    <text evidence="2">Belongs to the enoyl-CoA hydratase/isomerase family.</text>
</comment>
<accession>A0AAW0YNM9</accession>
<comment type="pathway">
    <text evidence="1">Lipid metabolism; fatty acid beta-oxidation.</text>
</comment>
<dbReference type="PANTHER" id="PTHR43149:SF1">
    <property type="entry name" value="DELTA(3,5)-DELTA(2,4)-DIENOYL-COA ISOMERASE, MITOCHONDRIAL"/>
    <property type="match status" value="1"/>
</dbReference>
<evidence type="ECO:0000256" key="1">
    <source>
        <dbReference type="ARBA" id="ARBA00005005"/>
    </source>
</evidence>
<dbReference type="KEGG" id="kne:92180036"/>
<dbReference type="Pfam" id="PF00378">
    <property type="entry name" value="ECH_1"/>
    <property type="match status" value="1"/>
</dbReference>
<dbReference type="Gene3D" id="3.90.226.10">
    <property type="entry name" value="2-enoyl-CoA Hydratase, Chain A, domain 1"/>
    <property type="match status" value="1"/>
</dbReference>
<evidence type="ECO:0000256" key="2">
    <source>
        <dbReference type="ARBA" id="ARBA00005254"/>
    </source>
</evidence>
<keyword evidence="3" id="KW-0276">Fatty acid metabolism</keyword>
<keyword evidence="7" id="KW-1185">Reference proteome</keyword>
<dbReference type="InterPro" id="IPR014748">
    <property type="entry name" value="Enoyl-CoA_hydra_C"/>
</dbReference>
<protein>
    <recommendedName>
        <fullName evidence="8">Delta(3,5)-Delta(2,4)-dienoyl-CoA isomerase</fullName>
    </recommendedName>
</protein>
<dbReference type="RefSeq" id="XP_066803390.1">
    <property type="nucleotide sequence ID" value="XM_066945889.1"/>
</dbReference>
<dbReference type="GO" id="GO:0005739">
    <property type="term" value="C:mitochondrion"/>
    <property type="evidence" value="ECO:0007669"/>
    <property type="project" value="TreeGrafter"/>
</dbReference>
<evidence type="ECO:0000313" key="6">
    <source>
        <dbReference type="EMBL" id="KAK8858549.1"/>
    </source>
</evidence>
<dbReference type="FunFam" id="1.10.12.10:FF:000004">
    <property type="entry name" value="Delta3,5-delta2,4-dienoyl-CoA isomerase"/>
    <property type="match status" value="1"/>
</dbReference>
<dbReference type="GO" id="GO:0006631">
    <property type="term" value="P:fatty acid metabolic process"/>
    <property type="evidence" value="ECO:0007669"/>
    <property type="project" value="UniProtKB-KW"/>
</dbReference>
<reference evidence="6 7" key="1">
    <citation type="journal article" date="2024" name="bioRxiv">
        <title>Comparative genomics of Cryptococcus and Kwoniella reveals pathogenesis evolution and contrasting karyotype dynamics via intercentromeric recombination or chromosome fusion.</title>
        <authorList>
            <person name="Coelho M.A."/>
            <person name="David-Palma M."/>
            <person name="Shea T."/>
            <person name="Bowers K."/>
            <person name="McGinley-Smith S."/>
            <person name="Mohammad A.W."/>
            <person name="Gnirke A."/>
            <person name="Yurkov A.M."/>
            <person name="Nowrousian M."/>
            <person name="Sun S."/>
            <person name="Cuomo C.A."/>
            <person name="Heitman J."/>
        </authorList>
    </citation>
    <scope>NUCLEOTIDE SEQUENCE [LARGE SCALE GENOMIC DNA]</scope>
    <source>
        <strain evidence="6 7">CBS 13917</strain>
    </source>
</reference>
<evidence type="ECO:0000256" key="5">
    <source>
        <dbReference type="ARBA" id="ARBA00023235"/>
    </source>
</evidence>
<dbReference type="CDD" id="cd06558">
    <property type="entry name" value="crotonase-like"/>
    <property type="match status" value="1"/>
</dbReference>
<dbReference type="GeneID" id="92180036"/>
<keyword evidence="5" id="KW-0413">Isomerase</keyword>
<dbReference type="Gene3D" id="1.10.12.10">
    <property type="entry name" value="Lyase 2-enoyl-coa Hydratase, Chain A, domain 2"/>
    <property type="match status" value="1"/>
</dbReference>
<evidence type="ECO:0000256" key="3">
    <source>
        <dbReference type="ARBA" id="ARBA00022832"/>
    </source>
</evidence>
<dbReference type="AlphaFoldDB" id="A0AAW0YNM9"/>
<dbReference type="SUPFAM" id="SSF52096">
    <property type="entry name" value="ClpP/crotonase"/>
    <property type="match status" value="1"/>
</dbReference>
<name>A0AAW0YNM9_9TREE</name>
<evidence type="ECO:0000313" key="7">
    <source>
        <dbReference type="Proteomes" id="UP001388673"/>
    </source>
</evidence>
<keyword evidence="4" id="KW-0443">Lipid metabolism</keyword>